<dbReference type="EMBL" id="MU274912">
    <property type="protein sequence ID" value="KAI0089022.1"/>
    <property type="molecule type" value="Genomic_DNA"/>
</dbReference>
<evidence type="ECO:0000313" key="1">
    <source>
        <dbReference type="EMBL" id="KAI0089022.1"/>
    </source>
</evidence>
<evidence type="ECO:0000313" key="2">
    <source>
        <dbReference type="Proteomes" id="UP001055072"/>
    </source>
</evidence>
<comment type="caution">
    <text evidence="1">The sequence shown here is derived from an EMBL/GenBank/DDBJ whole genome shotgun (WGS) entry which is preliminary data.</text>
</comment>
<sequence length="186" mass="19834">MARSVTSSSTAVASRKRKSTGNVEGTKGRSTKQSKNSLDAYFSPQVLASSAPGEDEGSKQHVSLNEQQISVLKMVVEEEKNVFFTGAAGTGKSLLLRAIITALRKKHAKKPECVSVTASTGMAASNIGGTTIHAWGAVTPGMHDIGKLISCIKTARPAHQRWKTTKVLIIDEACCNRRFLPAPSCH</sequence>
<dbReference type="Proteomes" id="UP001055072">
    <property type="component" value="Unassembled WGS sequence"/>
</dbReference>
<protein>
    <submittedName>
        <fullName evidence="1">PIF1-like helicase-domain-containing protein</fullName>
    </submittedName>
</protein>
<organism evidence="1 2">
    <name type="scientific">Irpex rosettiformis</name>
    <dbReference type="NCBI Taxonomy" id="378272"/>
    <lineage>
        <taxon>Eukaryota</taxon>
        <taxon>Fungi</taxon>
        <taxon>Dikarya</taxon>
        <taxon>Basidiomycota</taxon>
        <taxon>Agaricomycotina</taxon>
        <taxon>Agaricomycetes</taxon>
        <taxon>Polyporales</taxon>
        <taxon>Irpicaceae</taxon>
        <taxon>Irpex</taxon>
    </lineage>
</organism>
<proteinExistence type="predicted"/>
<accession>A0ACB8U3W2</accession>
<name>A0ACB8U3W2_9APHY</name>
<keyword evidence="2" id="KW-1185">Reference proteome</keyword>
<reference evidence="1" key="1">
    <citation type="journal article" date="2021" name="Environ. Microbiol.">
        <title>Gene family expansions and transcriptome signatures uncover fungal adaptations to wood decay.</title>
        <authorList>
            <person name="Hage H."/>
            <person name="Miyauchi S."/>
            <person name="Viragh M."/>
            <person name="Drula E."/>
            <person name="Min B."/>
            <person name="Chaduli D."/>
            <person name="Navarro D."/>
            <person name="Favel A."/>
            <person name="Norest M."/>
            <person name="Lesage-Meessen L."/>
            <person name="Balint B."/>
            <person name="Merenyi Z."/>
            <person name="de Eugenio L."/>
            <person name="Morin E."/>
            <person name="Martinez A.T."/>
            <person name="Baldrian P."/>
            <person name="Stursova M."/>
            <person name="Martinez M.J."/>
            <person name="Novotny C."/>
            <person name="Magnuson J.K."/>
            <person name="Spatafora J.W."/>
            <person name="Maurice S."/>
            <person name="Pangilinan J."/>
            <person name="Andreopoulos W."/>
            <person name="LaButti K."/>
            <person name="Hundley H."/>
            <person name="Na H."/>
            <person name="Kuo A."/>
            <person name="Barry K."/>
            <person name="Lipzen A."/>
            <person name="Henrissat B."/>
            <person name="Riley R."/>
            <person name="Ahrendt S."/>
            <person name="Nagy L.G."/>
            <person name="Grigoriev I.V."/>
            <person name="Martin F."/>
            <person name="Rosso M.N."/>
        </authorList>
    </citation>
    <scope>NUCLEOTIDE SEQUENCE</scope>
    <source>
        <strain evidence="1">CBS 384.51</strain>
    </source>
</reference>
<gene>
    <name evidence="1" type="ORF">BDY19DRAFT_164164</name>
</gene>